<name>A0A086MS20_9ACTN</name>
<protein>
    <submittedName>
        <fullName evidence="1">Uncharacterized protein</fullName>
    </submittedName>
</protein>
<keyword evidence="2" id="KW-1185">Reference proteome</keyword>
<proteinExistence type="predicted"/>
<dbReference type="HOGENOM" id="CLU_597062_0_0_11"/>
<gene>
    <name evidence="1" type="ORF">FM21_33580</name>
</gene>
<dbReference type="Proteomes" id="UP000029095">
    <property type="component" value="Unassembled WGS sequence"/>
</dbReference>
<sequence length="458" mass="50931">MHVPPVVANGISTDHCVPGLPFVDDTHVPLDDPQALEAVGRGAGNGMWGRWDEEYLDGSWRAFTTDPVHRGLAWCVRYHPEFGRSVLLVRDEDAASFHTLWHDGPLLFRSGGYWWDGTTWYRPLQVWDAASETYSRRPVKSAVTVLTEDLLQSGGDPSRASVLRAGGVGTEPLQADEWKNHLALWSEFRAERKTASAISACVVGLTAPELATDVLVGLTKMAELAGMQPATLRRAMASKRSDIPQPQAVVGGRRAWSRPVIEDWLEQRFRSTDSVVATMASKGSSDTSVGVADLQAHFSAQFMSMLWNDPEARRRWARRQRNEDAVRGVSDELAWHTAAELDRIVPVDALSTVIRMAVMDEIATSGKSNLALWGTEQGAQFFGLLTSVTQMLDWLIRYRPDQAHYTISGIIGEAERRFQVPRAITVRSLRTALALDGQLPEDAYERFFQRALPPDLVE</sequence>
<dbReference type="AlphaFoldDB" id="A0A086MS20"/>
<accession>A0A086MS20</accession>
<comment type="caution">
    <text evidence="1">The sequence shown here is derived from an EMBL/GenBank/DDBJ whole genome shotgun (WGS) entry which is preliminary data.</text>
</comment>
<evidence type="ECO:0000313" key="2">
    <source>
        <dbReference type="Proteomes" id="UP000029095"/>
    </source>
</evidence>
<organism evidence="1 2">
    <name type="scientific">Streptomyces mutabilis</name>
    <dbReference type="NCBI Taxonomy" id="67332"/>
    <lineage>
        <taxon>Bacteria</taxon>
        <taxon>Bacillati</taxon>
        <taxon>Actinomycetota</taxon>
        <taxon>Actinomycetes</taxon>
        <taxon>Kitasatosporales</taxon>
        <taxon>Streptomycetaceae</taxon>
        <taxon>Streptomyces</taxon>
    </lineage>
</organism>
<evidence type="ECO:0000313" key="1">
    <source>
        <dbReference type="EMBL" id="KFG71688.1"/>
    </source>
</evidence>
<reference evidence="1 2" key="1">
    <citation type="submission" date="2014-05" db="EMBL/GenBank/DDBJ databases">
        <title>Complete genome sequence of the Streptomyces mutabilis TRM45540.</title>
        <authorList>
            <person name="Luo X."/>
            <person name="Zhang L."/>
        </authorList>
    </citation>
    <scope>NUCLEOTIDE SEQUENCE [LARGE SCALE GENOMIC DNA]</scope>
    <source>
        <strain evidence="1 2">TRM45540</strain>
    </source>
</reference>
<dbReference type="EMBL" id="JNFQ01000006">
    <property type="protein sequence ID" value="KFG71688.1"/>
    <property type="molecule type" value="Genomic_DNA"/>
</dbReference>